<evidence type="ECO:0000256" key="4">
    <source>
        <dbReference type="ARBA" id="ARBA00023163"/>
    </source>
</evidence>
<dbReference type="NCBIfam" id="TIGR02937">
    <property type="entry name" value="sigma70-ECF"/>
    <property type="match status" value="1"/>
</dbReference>
<organism evidence="7 8">
    <name type="scientific">Marinilabilia salmonicolor</name>
    <dbReference type="NCBI Taxonomy" id="989"/>
    <lineage>
        <taxon>Bacteria</taxon>
        <taxon>Pseudomonadati</taxon>
        <taxon>Bacteroidota</taxon>
        <taxon>Bacteroidia</taxon>
        <taxon>Marinilabiliales</taxon>
        <taxon>Marinilabiliaceae</taxon>
        <taxon>Marinilabilia</taxon>
    </lineage>
</organism>
<dbReference type="SUPFAM" id="SSF88659">
    <property type="entry name" value="Sigma3 and sigma4 domains of RNA polymerase sigma factors"/>
    <property type="match status" value="1"/>
</dbReference>
<dbReference type="EMBL" id="QPIZ01000002">
    <property type="protein sequence ID" value="RCW38958.1"/>
    <property type="molecule type" value="Genomic_DNA"/>
</dbReference>
<evidence type="ECO:0000313" key="8">
    <source>
        <dbReference type="Proteomes" id="UP000252733"/>
    </source>
</evidence>
<evidence type="ECO:0000256" key="3">
    <source>
        <dbReference type="ARBA" id="ARBA00023082"/>
    </source>
</evidence>
<dbReference type="Proteomes" id="UP000252733">
    <property type="component" value="Unassembled WGS sequence"/>
</dbReference>
<evidence type="ECO:0000256" key="2">
    <source>
        <dbReference type="ARBA" id="ARBA00023015"/>
    </source>
</evidence>
<dbReference type="AlphaFoldDB" id="A0A368VCV3"/>
<gene>
    <name evidence="7" type="ORF">DFO77_102112</name>
</gene>
<dbReference type="Gene3D" id="1.10.1740.10">
    <property type="match status" value="1"/>
</dbReference>
<dbReference type="InterPro" id="IPR013249">
    <property type="entry name" value="RNA_pol_sigma70_r4_t2"/>
</dbReference>
<accession>A0A368VCV3</accession>
<dbReference type="GO" id="GO:0003677">
    <property type="term" value="F:DNA binding"/>
    <property type="evidence" value="ECO:0007669"/>
    <property type="project" value="InterPro"/>
</dbReference>
<feature type="domain" description="RNA polymerase sigma factor 70 region 4 type 2" evidence="6">
    <location>
        <begin position="118"/>
        <end position="170"/>
    </location>
</feature>
<keyword evidence="3" id="KW-0731">Sigma factor</keyword>
<dbReference type="Pfam" id="PF08281">
    <property type="entry name" value="Sigma70_r4_2"/>
    <property type="match status" value="1"/>
</dbReference>
<evidence type="ECO:0000313" key="7">
    <source>
        <dbReference type="EMBL" id="RCW38958.1"/>
    </source>
</evidence>
<dbReference type="InterPro" id="IPR013325">
    <property type="entry name" value="RNA_pol_sigma_r2"/>
</dbReference>
<dbReference type="InterPro" id="IPR039425">
    <property type="entry name" value="RNA_pol_sigma-70-like"/>
</dbReference>
<dbReference type="GO" id="GO:0016987">
    <property type="term" value="F:sigma factor activity"/>
    <property type="evidence" value="ECO:0007669"/>
    <property type="project" value="UniProtKB-KW"/>
</dbReference>
<sequence>MDKELFPEEEVIEGCKKKKRYYQELLYRRFAPKMYGVCLSYAQNREQASDILHDSFLKIFRNIQSYQNKGSFEGWIRRIVTNTAIDHIRRKSKNVPLINDEIPEVEEIYEEPVAISMNELHQQVARLPEGARIVFNLYTLEGMTHHEIAEKLNITTGTSKSQFSRARQLLQGWVKELIQKKNGLS</sequence>
<protein>
    <submittedName>
        <fullName evidence="7">RNA polymerase sigma-70 factor (ECF subfamily)</fullName>
    </submittedName>
</protein>
<dbReference type="RefSeq" id="WP_114436270.1">
    <property type="nucleotide sequence ID" value="NZ_QPIZ01000002.1"/>
</dbReference>
<evidence type="ECO:0000259" key="5">
    <source>
        <dbReference type="Pfam" id="PF04542"/>
    </source>
</evidence>
<evidence type="ECO:0000256" key="1">
    <source>
        <dbReference type="ARBA" id="ARBA00010641"/>
    </source>
</evidence>
<dbReference type="Gene3D" id="1.10.10.10">
    <property type="entry name" value="Winged helix-like DNA-binding domain superfamily/Winged helix DNA-binding domain"/>
    <property type="match status" value="1"/>
</dbReference>
<keyword evidence="2" id="KW-0805">Transcription regulation</keyword>
<dbReference type="InterPro" id="IPR036388">
    <property type="entry name" value="WH-like_DNA-bd_sf"/>
</dbReference>
<feature type="domain" description="RNA polymerase sigma-70 region 2" evidence="5">
    <location>
        <begin position="26"/>
        <end position="93"/>
    </location>
</feature>
<evidence type="ECO:0000259" key="6">
    <source>
        <dbReference type="Pfam" id="PF08281"/>
    </source>
</evidence>
<comment type="similarity">
    <text evidence="1">Belongs to the sigma-70 factor family. ECF subfamily.</text>
</comment>
<keyword evidence="4" id="KW-0804">Transcription</keyword>
<dbReference type="Pfam" id="PF04542">
    <property type="entry name" value="Sigma70_r2"/>
    <property type="match status" value="1"/>
</dbReference>
<comment type="caution">
    <text evidence="7">The sequence shown here is derived from an EMBL/GenBank/DDBJ whole genome shotgun (WGS) entry which is preliminary data.</text>
</comment>
<reference evidence="7 8" key="1">
    <citation type="submission" date="2018-07" db="EMBL/GenBank/DDBJ databases">
        <title>Freshwater and sediment microbial communities from various areas in North America, analyzing microbe dynamics in response to fracking.</title>
        <authorList>
            <person name="Lamendella R."/>
        </authorList>
    </citation>
    <scope>NUCLEOTIDE SEQUENCE [LARGE SCALE GENOMIC DNA]</scope>
    <source>
        <strain evidence="7 8">160A</strain>
    </source>
</reference>
<proteinExistence type="inferred from homology"/>
<keyword evidence="8" id="KW-1185">Reference proteome</keyword>
<dbReference type="GO" id="GO:0006352">
    <property type="term" value="P:DNA-templated transcription initiation"/>
    <property type="evidence" value="ECO:0007669"/>
    <property type="project" value="InterPro"/>
</dbReference>
<dbReference type="PANTHER" id="PTHR43133">
    <property type="entry name" value="RNA POLYMERASE ECF-TYPE SIGMA FACTO"/>
    <property type="match status" value="1"/>
</dbReference>
<dbReference type="SUPFAM" id="SSF88946">
    <property type="entry name" value="Sigma2 domain of RNA polymerase sigma factors"/>
    <property type="match status" value="1"/>
</dbReference>
<dbReference type="InterPro" id="IPR014284">
    <property type="entry name" value="RNA_pol_sigma-70_dom"/>
</dbReference>
<dbReference type="PANTHER" id="PTHR43133:SF46">
    <property type="entry name" value="RNA POLYMERASE SIGMA-70 FACTOR ECF SUBFAMILY"/>
    <property type="match status" value="1"/>
</dbReference>
<name>A0A368VCV3_9BACT</name>
<dbReference type="InterPro" id="IPR013324">
    <property type="entry name" value="RNA_pol_sigma_r3/r4-like"/>
</dbReference>
<dbReference type="InterPro" id="IPR007627">
    <property type="entry name" value="RNA_pol_sigma70_r2"/>
</dbReference>